<dbReference type="InterPro" id="IPR029044">
    <property type="entry name" value="Nucleotide-diphossugar_trans"/>
</dbReference>
<dbReference type="EMBL" id="KV878597">
    <property type="protein sequence ID" value="OJJ53502.1"/>
    <property type="molecule type" value="Genomic_DNA"/>
</dbReference>
<dbReference type="InterPro" id="IPR039367">
    <property type="entry name" value="Och1-like"/>
</dbReference>
<dbReference type="OrthoDB" id="409543at2759"/>
<accession>A0A1L9T221</accession>
<proteinExistence type="inferred from homology"/>
<gene>
    <name evidence="2" type="ORF">ASPSYDRAFT_51004</name>
</gene>
<dbReference type="Proteomes" id="UP000184356">
    <property type="component" value="Unassembled WGS sequence"/>
</dbReference>
<evidence type="ECO:0000313" key="2">
    <source>
        <dbReference type="EMBL" id="OJJ53502.1"/>
    </source>
</evidence>
<dbReference type="SUPFAM" id="SSF53448">
    <property type="entry name" value="Nucleotide-diphospho-sugar transferases"/>
    <property type="match status" value="1"/>
</dbReference>
<dbReference type="PANTHER" id="PTHR31834">
    <property type="entry name" value="INITIATION-SPECIFIC ALPHA-1,6-MANNOSYLTRANSFERASE"/>
    <property type="match status" value="1"/>
</dbReference>
<name>A0A1L9T221_9EURO</name>
<comment type="similarity">
    <text evidence="1">Belongs to the glycosyltransferase 32 family.</text>
</comment>
<keyword evidence="3" id="KW-1185">Reference proteome</keyword>
<dbReference type="Pfam" id="PF04488">
    <property type="entry name" value="Gly_transf_sug"/>
    <property type="match status" value="1"/>
</dbReference>
<dbReference type="VEuPathDB" id="FungiDB:ASPSYDRAFT_51004"/>
<dbReference type="GO" id="GO:0000009">
    <property type="term" value="F:alpha-1,6-mannosyltransferase activity"/>
    <property type="evidence" value="ECO:0007669"/>
    <property type="project" value="InterPro"/>
</dbReference>
<dbReference type="GeneID" id="63764273"/>
<dbReference type="PANTHER" id="PTHR31834:SF9">
    <property type="entry name" value="INITIATION-SPECIFIC ALPHA-1,6-MANNOSYLTRANSFERASE"/>
    <property type="match status" value="1"/>
</dbReference>
<dbReference type="GO" id="GO:0000136">
    <property type="term" value="C:mannan polymerase complex"/>
    <property type="evidence" value="ECO:0007669"/>
    <property type="project" value="TreeGrafter"/>
</dbReference>
<reference evidence="3" key="1">
    <citation type="journal article" date="2017" name="Genome Biol.">
        <title>Comparative genomics reveals high biological diversity and specific adaptations in the industrially and medically important fungal genus Aspergillus.</title>
        <authorList>
            <person name="de Vries R.P."/>
            <person name="Riley R."/>
            <person name="Wiebenga A."/>
            <person name="Aguilar-Osorio G."/>
            <person name="Amillis S."/>
            <person name="Uchima C.A."/>
            <person name="Anderluh G."/>
            <person name="Asadollahi M."/>
            <person name="Askin M."/>
            <person name="Barry K."/>
            <person name="Battaglia E."/>
            <person name="Bayram O."/>
            <person name="Benocci T."/>
            <person name="Braus-Stromeyer S.A."/>
            <person name="Caldana C."/>
            <person name="Canovas D."/>
            <person name="Cerqueira G.C."/>
            <person name="Chen F."/>
            <person name="Chen W."/>
            <person name="Choi C."/>
            <person name="Clum A."/>
            <person name="Dos Santos R.A."/>
            <person name="Damasio A.R."/>
            <person name="Diallinas G."/>
            <person name="Emri T."/>
            <person name="Fekete E."/>
            <person name="Flipphi M."/>
            <person name="Freyberg S."/>
            <person name="Gallo A."/>
            <person name="Gournas C."/>
            <person name="Habgood R."/>
            <person name="Hainaut M."/>
            <person name="Harispe M.L."/>
            <person name="Henrissat B."/>
            <person name="Hilden K.S."/>
            <person name="Hope R."/>
            <person name="Hossain A."/>
            <person name="Karabika E."/>
            <person name="Karaffa L."/>
            <person name="Karanyi Z."/>
            <person name="Krasevec N."/>
            <person name="Kuo A."/>
            <person name="Kusch H."/>
            <person name="LaButti K."/>
            <person name="Lagendijk E.L."/>
            <person name="Lapidus A."/>
            <person name="Levasseur A."/>
            <person name="Lindquist E."/>
            <person name="Lipzen A."/>
            <person name="Logrieco A.F."/>
            <person name="MacCabe A."/>
            <person name="Maekelae M.R."/>
            <person name="Malavazi I."/>
            <person name="Melin P."/>
            <person name="Meyer V."/>
            <person name="Mielnichuk N."/>
            <person name="Miskei M."/>
            <person name="Molnar A.P."/>
            <person name="Mule G."/>
            <person name="Ngan C.Y."/>
            <person name="Orejas M."/>
            <person name="Orosz E."/>
            <person name="Ouedraogo J.P."/>
            <person name="Overkamp K.M."/>
            <person name="Park H.-S."/>
            <person name="Perrone G."/>
            <person name="Piumi F."/>
            <person name="Punt P.J."/>
            <person name="Ram A.F."/>
            <person name="Ramon A."/>
            <person name="Rauscher S."/>
            <person name="Record E."/>
            <person name="Riano-Pachon D.M."/>
            <person name="Robert V."/>
            <person name="Roehrig J."/>
            <person name="Ruller R."/>
            <person name="Salamov A."/>
            <person name="Salih N.S."/>
            <person name="Samson R.A."/>
            <person name="Sandor E."/>
            <person name="Sanguinetti M."/>
            <person name="Schuetze T."/>
            <person name="Sepcic K."/>
            <person name="Shelest E."/>
            <person name="Sherlock G."/>
            <person name="Sophianopoulou V."/>
            <person name="Squina F.M."/>
            <person name="Sun H."/>
            <person name="Susca A."/>
            <person name="Todd R.B."/>
            <person name="Tsang A."/>
            <person name="Unkles S.E."/>
            <person name="van de Wiele N."/>
            <person name="van Rossen-Uffink D."/>
            <person name="Oliveira J.V."/>
            <person name="Vesth T.C."/>
            <person name="Visser J."/>
            <person name="Yu J.-H."/>
            <person name="Zhou M."/>
            <person name="Andersen M.R."/>
            <person name="Archer D.B."/>
            <person name="Baker S.E."/>
            <person name="Benoit I."/>
            <person name="Brakhage A.A."/>
            <person name="Braus G.H."/>
            <person name="Fischer R."/>
            <person name="Frisvad J.C."/>
            <person name="Goldman G.H."/>
            <person name="Houbraken J."/>
            <person name="Oakley B."/>
            <person name="Pocsi I."/>
            <person name="Scazzocchio C."/>
            <person name="Seiboth B."/>
            <person name="vanKuyk P.A."/>
            <person name="Wortman J."/>
            <person name="Dyer P.S."/>
            <person name="Grigoriev I.V."/>
        </authorList>
    </citation>
    <scope>NUCLEOTIDE SEQUENCE [LARGE SCALE GENOMIC DNA]</scope>
    <source>
        <strain evidence="3">CBS 593.65</strain>
    </source>
</reference>
<evidence type="ECO:0000313" key="3">
    <source>
        <dbReference type="Proteomes" id="UP000184356"/>
    </source>
</evidence>
<organism evidence="2 3">
    <name type="scientific">Aspergillus sydowii CBS 593.65</name>
    <dbReference type="NCBI Taxonomy" id="1036612"/>
    <lineage>
        <taxon>Eukaryota</taxon>
        <taxon>Fungi</taxon>
        <taxon>Dikarya</taxon>
        <taxon>Ascomycota</taxon>
        <taxon>Pezizomycotina</taxon>
        <taxon>Eurotiomycetes</taxon>
        <taxon>Eurotiomycetidae</taxon>
        <taxon>Eurotiales</taxon>
        <taxon>Aspergillaceae</taxon>
        <taxon>Aspergillus</taxon>
        <taxon>Aspergillus subgen. Nidulantes</taxon>
    </lineage>
</organism>
<dbReference type="STRING" id="1036612.A0A1L9T221"/>
<dbReference type="GO" id="GO:0006487">
    <property type="term" value="P:protein N-linked glycosylation"/>
    <property type="evidence" value="ECO:0007669"/>
    <property type="project" value="TreeGrafter"/>
</dbReference>
<protein>
    <recommendedName>
        <fullName evidence="4">Alpha 1,4-glycosyltransferase domain-containing protein</fullName>
    </recommendedName>
</protein>
<dbReference type="AlphaFoldDB" id="A0A1L9T221"/>
<evidence type="ECO:0008006" key="4">
    <source>
        <dbReference type="Google" id="ProtNLM"/>
    </source>
</evidence>
<dbReference type="InterPro" id="IPR007577">
    <property type="entry name" value="GlycoTrfase_DXD_sugar-bd_CS"/>
</dbReference>
<dbReference type="Gene3D" id="3.90.550.20">
    <property type="match status" value="1"/>
</dbReference>
<sequence>MFKPRTQKPLLPFIVRRRLSILALILFLILLFHSLPWKKDHVVAGKWLPDYDIEDVPRFLHRSPFRVSPDYDYERRVSEALQEIERNFLENHSGDRSAKDRVWQIRLGKSPDEERSPDSIRFSDRNNEWEYTLVADAQADHFLTTVLSSVPDLKKLYDSYPHHVIRSDLLRYLLLWYHGGYYADTDVFPAKSIKECPSLQPIFTDLDSGNGNISLAVGIEIDEPHASPQLMRDWHWIRTYGLIQYTFYAPRRFSPLLREVIVRVLSHTRQHNQHSFALIGPRYNEKTILEVTGPGVFTDAIIDTLSDALPMTHPLIAQSVRADETIGDLVSPSSGELSRRVTWAPFHKISEPVCVDAREAAVGKSMGGVCVLPINAWGNGQRHSGAENFRSQHACINHRFGGTWKKDWWHRHIG</sequence>
<evidence type="ECO:0000256" key="1">
    <source>
        <dbReference type="ARBA" id="ARBA00009003"/>
    </source>
</evidence>
<dbReference type="RefSeq" id="XP_040697308.1">
    <property type="nucleotide sequence ID" value="XM_040848200.1"/>
</dbReference>